<dbReference type="InterPro" id="IPR019734">
    <property type="entry name" value="TPR_rpt"/>
</dbReference>
<reference evidence="5 6" key="1">
    <citation type="submission" date="2012-12" db="EMBL/GenBank/DDBJ databases">
        <title>Genome assembly of Fulvivirga imtechensis AK7.</title>
        <authorList>
            <person name="Nupur N."/>
            <person name="Khatri I."/>
            <person name="Kumar R."/>
            <person name="Subramanian S."/>
            <person name="Pinnaka A."/>
        </authorList>
    </citation>
    <scope>NUCLEOTIDE SEQUENCE [LARGE SCALE GENOMIC DNA]</scope>
    <source>
        <strain evidence="5 6">AK7</strain>
    </source>
</reference>
<dbReference type="Pfam" id="PF13181">
    <property type="entry name" value="TPR_8"/>
    <property type="match status" value="1"/>
</dbReference>
<gene>
    <name evidence="5" type="ORF">C900_05842</name>
</gene>
<keyword evidence="1" id="KW-0677">Repeat</keyword>
<name>L8JIR1_9BACT</name>
<evidence type="ECO:0000256" key="1">
    <source>
        <dbReference type="ARBA" id="ARBA00022737"/>
    </source>
</evidence>
<dbReference type="Proteomes" id="UP000011135">
    <property type="component" value="Unassembled WGS sequence"/>
</dbReference>
<evidence type="ECO:0000259" key="4">
    <source>
        <dbReference type="Pfam" id="PF12770"/>
    </source>
</evidence>
<evidence type="ECO:0000256" key="3">
    <source>
        <dbReference type="PROSITE-ProRule" id="PRU00339"/>
    </source>
</evidence>
<dbReference type="InterPro" id="IPR024983">
    <property type="entry name" value="CHAT_dom"/>
</dbReference>
<proteinExistence type="predicted"/>
<dbReference type="EMBL" id="AMZN01000093">
    <property type="protein sequence ID" value="ELR68746.1"/>
    <property type="molecule type" value="Genomic_DNA"/>
</dbReference>
<keyword evidence="2 3" id="KW-0802">TPR repeat</keyword>
<keyword evidence="6" id="KW-1185">Reference proteome</keyword>
<dbReference type="Pfam" id="PF13424">
    <property type="entry name" value="TPR_12"/>
    <property type="match status" value="3"/>
</dbReference>
<dbReference type="InterPro" id="IPR011990">
    <property type="entry name" value="TPR-like_helical_dom_sf"/>
</dbReference>
<sequence length="949" mass="106928">MIYNVMKRLYTLLLLVLLILPSSDTFGQLGKMLKDKAKNFASGDGLNKLRDLTAERLDEARSNFDSTSFSYAISLNDNSGLYDLREKGEGFLKIYSNLGKVEDEKEEREKARDLLDRGEGLYASGYYQMAERLLLASKEKYETHELTDDINYPKVISNLGLLYSTTGRYTAAEEFILQALNQEKESRGEESTGYGASLNNLAVLHKETGRYTEAEASIVQAAAILLDIHGNNSMPFAIAQNNEAMIYQAMGRYDQAEVVLKKAIDISAGLQSSKSGNHQKFISNLALLYQEMGKYDLAETTYKDLIALKERRFGKRHPDYAHVLNNLAALYMEMGKYDQVETLLKEAIGIYERKFGKEHPLYAAAISDLGNFYRFQADFGAAEPLLSETLDIRKKLLGTEHPQYVQSTEDIAILYWKKGEREKAESLYKESLQQSLSFINRYFPPMSEAEKTRYWDKLRPRFERFYAFAAEAPSETHPLLGDVYDYHIATKGLLLNSTNKIKKKILGGDDKELISKYLMWLDQKEKLAKLYSYSREELVEQKINRDSLEKAANATEKELSQRSEIFSEGYQLNNVTYKEVKARLKQSEVAIEVIRFRNYDKTFSGARYLVLALNPTADFPSKVVIDNGDHLEGRYFKYYNNAIHQKITDEYSYPQYWAPIRPLTKEARHLYLSLDGVYNQISLNTLRNPSGNYLIQEYDLTLLANSRDLIGNNKSASQTKSAVLVGFPEYGNGDIPPLPGTKAEVTNIGRLLTSKAYKISTLSGANASEQSFKAIANPKVLHVATHGYFLEDKHLQQGKVFGISSESARDNPLLRAGLLLAGAGSTTGERQNTFESSNNGVLTAYEAMNMSLDNTDLVVLSACETAVGDVKAGEGVYGLQRAFLAAGAKALIMSLWKVDDEATQELMTKFYAGWLKTGNKQQAFKEAQLALKIKYKEPYYWGGFVLVGS</sequence>
<feature type="repeat" description="TPR" evidence="3">
    <location>
        <begin position="321"/>
        <end position="354"/>
    </location>
</feature>
<comment type="caution">
    <text evidence="5">The sequence shown here is derived from an EMBL/GenBank/DDBJ whole genome shotgun (WGS) entry which is preliminary data.</text>
</comment>
<feature type="domain" description="CHAT" evidence="4">
    <location>
        <begin position="657"/>
        <end position="949"/>
    </location>
</feature>
<dbReference type="PANTHER" id="PTHR45641:SF19">
    <property type="entry name" value="NEPHROCYSTIN-3"/>
    <property type="match status" value="1"/>
</dbReference>
<dbReference type="PANTHER" id="PTHR45641">
    <property type="entry name" value="TETRATRICOPEPTIDE REPEAT PROTEIN (AFU_ORTHOLOGUE AFUA_6G03870)"/>
    <property type="match status" value="1"/>
</dbReference>
<dbReference type="SUPFAM" id="SSF48452">
    <property type="entry name" value="TPR-like"/>
    <property type="match status" value="2"/>
</dbReference>
<dbReference type="AlphaFoldDB" id="L8JIR1"/>
<feature type="repeat" description="TPR" evidence="3">
    <location>
        <begin position="153"/>
        <end position="186"/>
    </location>
</feature>
<protein>
    <recommendedName>
        <fullName evidence="4">CHAT domain-containing protein</fullName>
    </recommendedName>
</protein>
<dbReference type="SMART" id="SM00028">
    <property type="entry name" value="TPR"/>
    <property type="match status" value="8"/>
</dbReference>
<evidence type="ECO:0000256" key="2">
    <source>
        <dbReference type="ARBA" id="ARBA00022803"/>
    </source>
</evidence>
<dbReference type="eggNOG" id="COG4995">
    <property type="taxonomic scope" value="Bacteria"/>
</dbReference>
<dbReference type="eggNOG" id="COG0457">
    <property type="taxonomic scope" value="Bacteria"/>
</dbReference>
<evidence type="ECO:0000313" key="6">
    <source>
        <dbReference type="Proteomes" id="UP000011135"/>
    </source>
</evidence>
<dbReference type="PATRIC" id="fig|1237149.3.peg.5160"/>
<dbReference type="PROSITE" id="PS50005">
    <property type="entry name" value="TPR"/>
    <property type="match status" value="2"/>
</dbReference>
<dbReference type="Gene3D" id="1.25.40.10">
    <property type="entry name" value="Tetratricopeptide repeat domain"/>
    <property type="match status" value="2"/>
</dbReference>
<evidence type="ECO:0000313" key="5">
    <source>
        <dbReference type="EMBL" id="ELR68746.1"/>
    </source>
</evidence>
<dbReference type="STRING" id="1237149.C900_05842"/>
<dbReference type="OrthoDB" id="9771112at2"/>
<organism evidence="5 6">
    <name type="scientific">Fulvivirga imtechensis AK7</name>
    <dbReference type="NCBI Taxonomy" id="1237149"/>
    <lineage>
        <taxon>Bacteria</taxon>
        <taxon>Pseudomonadati</taxon>
        <taxon>Bacteroidota</taxon>
        <taxon>Cytophagia</taxon>
        <taxon>Cytophagales</taxon>
        <taxon>Fulvivirgaceae</taxon>
        <taxon>Fulvivirga</taxon>
    </lineage>
</organism>
<dbReference type="Pfam" id="PF12770">
    <property type="entry name" value="CHAT"/>
    <property type="match status" value="1"/>
</dbReference>
<accession>L8JIR1</accession>